<accession>A0A1E3W5Y2</accession>
<name>A0A1E3W5Y2_9HYPH</name>
<dbReference type="Proteomes" id="UP000094501">
    <property type="component" value="Unassembled WGS sequence"/>
</dbReference>
<organism evidence="3 4">
    <name type="scientific">Methyloceanibacter methanicus</name>
    <dbReference type="NCBI Taxonomy" id="1774968"/>
    <lineage>
        <taxon>Bacteria</taxon>
        <taxon>Pseudomonadati</taxon>
        <taxon>Pseudomonadota</taxon>
        <taxon>Alphaproteobacteria</taxon>
        <taxon>Hyphomicrobiales</taxon>
        <taxon>Hyphomicrobiaceae</taxon>
        <taxon>Methyloceanibacter</taxon>
    </lineage>
</organism>
<dbReference type="OrthoDB" id="529131at2"/>
<evidence type="ECO:0000313" key="3">
    <source>
        <dbReference type="EMBL" id="ODS01235.1"/>
    </source>
</evidence>
<dbReference type="Gene3D" id="3.40.50.150">
    <property type="entry name" value="Vaccinia Virus protein VP39"/>
    <property type="match status" value="1"/>
</dbReference>
<sequence>MTDTIEQVGMPLSPVRIIFHSVCRQRALIDLYYQIITIRAFIENPILDLVVFMEPCPDGDEVDWSILANELRDDRVHFYLEGDTLEAPPKDTLVLKMKVGLIAIRKFSVTAPGTLTDDGHICLVVDDGNCDGDGLPPQDALDLSETLGDGLVRLDDFVDGLGARRIGALEERSGQRLHEFRLLLRNSHSNRLFWNNRYEMNPALGSGIGSRGIYKYLKQLLLLRNIPIGEVSVLDFGCGDLEVLRELEIENYTGVDVSEEAIQRASRSRPDWTFVHGSILEAEVDPADVVLCFEVVIHCPSPTEFEALIHRICSKAKKRVIISGYDFPIRLGEMTFFHRSLVDTLAEMPGFTPPTKLASYHDLSVYCMDRLDSGLLPPCPLTTQDMLTSVLVQNDWVADMQRGHTVMAKRIRDLVDGRTSQLQKPIAKLVETQRQLDERISTKMGMELAESRNVVDRLRNELTESHKDMDRLRNELTESHKDLDRLHNELTISGDKVRTLRDELRAANNKLARLTQTVSWKVTQPLRSLRKLTRTKK</sequence>
<comment type="caution">
    <text evidence="3">The sequence shown here is derived from an EMBL/GenBank/DDBJ whole genome shotgun (WGS) entry which is preliminary data.</text>
</comment>
<dbReference type="Pfam" id="PF13649">
    <property type="entry name" value="Methyltransf_25"/>
    <property type="match status" value="1"/>
</dbReference>
<feature type="coiled-coil region" evidence="1">
    <location>
        <begin position="448"/>
        <end position="517"/>
    </location>
</feature>
<feature type="domain" description="Methyltransferase" evidence="2">
    <location>
        <begin position="233"/>
        <end position="314"/>
    </location>
</feature>
<protein>
    <recommendedName>
        <fullName evidence="2">Methyltransferase domain-containing protein</fullName>
    </recommendedName>
</protein>
<keyword evidence="1" id="KW-0175">Coiled coil</keyword>
<evidence type="ECO:0000256" key="1">
    <source>
        <dbReference type="SAM" id="Coils"/>
    </source>
</evidence>
<dbReference type="InterPro" id="IPR029063">
    <property type="entry name" value="SAM-dependent_MTases_sf"/>
</dbReference>
<dbReference type="SUPFAM" id="SSF53335">
    <property type="entry name" value="S-adenosyl-L-methionine-dependent methyltransferases"/>
    <property type="match status" value="1"/>
</dbReference>
<dbReference type="CDD" id="cd02440">
    <property type="entry name" value="AdoMet_MTases"/>
    <property type="match status" value="1"/>
</dbReference>
<dbReference type="AlphaFoldDB" id="A0A1E3W5Y2"/>
<reference evidence="3 4" key="1">
    <citation type="journal article" date="2016" name="Environ. Microbiol.">
        <title>New Methyloceanibacter diversity from North Sea sediments includes methanotroph containing solely the soluble methane monooxygenase.</title>
        <authorList>
            <person name="Vekeman B."/>
            <person name="Kerckhof F.M."/>
            <person name="Cremers G."/>
            <person name="de Vos P."/>
            <person name="Vandamme P."/>
            <person name="Boon N."/>
            <person name="Op den Camp H.J."/>
            <person name="Heylen K."/>
        </authorList>
    </citation>
    <scope>NUCLEOTIDE SEQUENCE [LARGE SCALE GENOMIC DNA]</scope>
    <source>
        <strain evidence="3 4">R-67174</strain>
    </source>
</reference>
<evidence type="ECO:0000313" key="4">
    <source>
        <dbReference type="Proteomes" id="UP000094501"/>
    </source>
</evidence>
<dbReference type="RefSeq" id="WP_069436070.1">
    <property type="nucleotide sequence ID" value="NZ_LPWG01000002.1"/>
</dbReference>
<proteinExistence type="predicted"/>
<gene>
    <name evidence="3" type="ORF">AUC68_12810</name>
</gene>
<evidence type="ECO:0000259" key="2">
    <source>
        <dbReference type="Pfam" id="PF13649"/>
    </source>
</evidence>
<keyword evidence="4" id="KW-1185">Reference proteome</keyword>
<dbReference type="EMBL" id="LPWG01000002">
    <property type="protein sequence ID" value="ODS01235.1"/>
    <property type="molecule type" value="Genomic_DNA"/>
</dbReference>
<dbReference type="InterPro" id="IPR041698">
    <property type="entry name" value="Methyltransf_25"/>
</dbReference>